<dbReference type="AlphaFoldDB" id="A0A521AQX7"/>
<keyword evidence="6" id="KW-0520">NAD</keyword>
<name>A0A521AQX7_9BACT</name>
<keyword evidence="2 6" id="KW-0479">Metal-binding</keyword>
<dbReference type="SUPFAM" id="SSF54862">
    <property type="entry name" value="4Fe-4S ferredoxins"/>
    <property type="match status" value="1"/>
</dbReference>
<dbReference type="PANTHER" id="PTHR10849:SF35">
    <property type="entry name" value="FORMATE HYDROGENLYASE SUBUNIT 6-RELATED"/>
    <property type="match status" value="1"/>
</dbReference>
<dbReference type="Pfam" id="PF12838">
    <property type="entry name" value="Fer4_7"/>
    <property type="match status" value="1"/>
</dbReference>
<keyword evidence="6" id="KW-0830">Ubiquinone</keyword>
<keyword evidence="1 6" id="KW-0004">4Fe-4S</keyword>
<dbReference type="InterPro" id="IPR017900">
    <property type="entry name" value="4Fe4S_Fe_S_CS"/>
</dbReference>
<protein>
    <recommendedName>
        <fullName evidence="6">NADH-quinone oxidoreductase subunit I</fullName>
        <ecNumber evidence="6">7.1.1.-</ecNumber>
    </recommendedName>
    <alternativeName>
        <fullName evidence="6">NADH dehydrogenase I subunit I</fullName>
    </alternativeName>
    <alternativeName>
        <fullName evidence="6">NDH-1 subunit I</fullName>
    </alternativeName>
</protein>
<keyword evidence="4 6" id="KW-0408">Iron</keyword>
<feature type="binding site" evidence="6">
    <location>
        <position position="130"/>
    </location>
    <ligand>
        <name>[4Fe-4S] cluster</name>
        <dbReference type="ChEBI" id="CHEBI:49883"/>
        <label>1</label>
    </ligand>
</feature>
<proteinExistence type="inferred from homology"/>
<dbReference type="PROSITE" id="PS51379">
    <property type="entry name" value="4FE4S_FER_2"/>
    <property type="match status" value="2"/>
</dbReference>
<evidence type="ECO:0000256" key="1">
    <source>
        <dbReference type="ARBA" id="ARBA00022485"/>
    </source>
</evidence>
<feature type="binding site" evidence="6">
    <location>
        <position position="126"/>
    </location>
    <ligand>
        <name>[4Fe-4S] cluster</name>
        <dbReference type="ChEBI" id="CHEBI:49883"/>
        <label>2</label>
    </ligand>
</feature>
<dbReference type="HAMAP" id="MF_01351">
    <property type="entry name" value="NDH1_NuoI"/>
    <property type="match status" value="1"/>
</dbReference>
<keyword evidence="9" id="KW-1185">Reference proteome</keyword>
<evidence type="ECO:0000259" key="7">
    <source>
        <dbReference type="PROSITE" id="PS51379"/>
    </source>
</evidence>
<feature type="domain" description="4Fe-4S ferredoxin-type" evidence="7">
    <location>
        <begin position="111"/>
        <end position="140"/>
    </location>
</feature>
<accession>A0A521AQX7</accession>
<dbReference type="GO" id="GO:0005506">
    <property type="term" value="F:iron ion binding"/>
    <property type="evidence" value="ECO:0007669"/>
    <property type="project" value="UniProtKB-UniRule"/>
</dbReference>
<feature type="binding site" evidence="6">
    <location>
        <position position="83"/>
    </location>
    <ligand>
        <name>[4Fe-4S] cluster</name>
        <dbReference type="ChEBI" id="CHEBI:49883"/>
        <label>1</label>
    </ligand>
</feature>
<feature type="domain" description="4Fe-4S ferredoxin-type" evidence="7">
    <location>
        <begin position="67"/>
        <end position="100"/>
    </location>
</feature>
<organism evidence="8 9">
    <name type="scientific">Gracilimonas mengyeensis</name>
    <dbReference type="NCBI Taxonomy" id="1302730"/>
    <lineage>
        <taxon>Bacteria</taxon>
        <taxon>Pseudomonadati</taxon>
        <taxon>Balneolota</taxon>
        <taxon>Balneolia</taxon>
        <taxon>Balneolales</taxon>
        <taxon>Balneolaceae</taxon>
        <taxon>Gracilimonas</taxon>
    </lineage>
</organism>
<dbReference type="EC" id="7.1.1.-" evidence="6"/>
<keyword evidence="6" id="KW-1278">Translocase</keyword>
<dbReference type="Proteomes" id="UP000317557">
    <property type="component" value="Unassembled WGS sequence"/>
</dbReference>
<evidence type="ECO:0000256" key="4">
    <source>
        <dbReference type="ARBA" id="ARBA00023004"/>
    </source>
</evidence>
<gene>
    <name evidence="6" type="primary">nuoI</name>
    <name evidence="8" type="ORF">SAMN06265219_101318</name>
</gene>
<dbReference type="NCBIfam" id="TIGR01971">
    <property type="entry name" value="NuoI"/>
    <property type="match status" value="1"/>
</dbReference>
<comment type="function">
    <text evidence="6">NDH-1 shuttles electrons from NADH, via FMN and iron-sulfur (Fe-S) centers, to quinones in the respiratory chain. The immediate electron acceptor for the enzyme in this species is believed to be ubiquinone. Couples the redox reaction to proton translocation (for every two electrons transferred, four hydrogen ions are translocated across the cytoplasmic membrane), and thus conserves the redox energy in a proton gradient.</text>
</comment>
<evidence type="ECO:0000256" key="6">
    <source>
        <dbReference type="HAMAP-Rule" id="MF_01351"/>
    </source>
</evidence>
<comment type="similarity">
    <text evidence="6">Belongs to the complex I 23 kDa subunit family.</text>
</comment>
<dbReference type="PROSITE" id="PS00198">
    <property type="entry name" value="4FE4S_FER_1"/>
    <property type="match status" value="1"/>
</dbReference>
<evidence type="ECO:0000256" key="5">
    <source>
        <dbReference type="ARBA" id="ARBA00023014"/>
    </source>
</evidence>
<dbReference type="GO" id="GO:0048038">
    <property type="term" value="F:quinone binding"/>
    <property type="evidence" value="ECO:0007669"/>
    <property type="project" value="UniProtKB-KW"/>
</dbReference>
<feature type="binding site" evidence="6">
    <location>
        <position position="86"/>
    </location>
    <ligand>
        <name>[4Fe-4S] cluster</name>
        <dbReference type="ChEBI" id="CHEBI:49883"/>
        <label>1</label>
    </ligand>
</feature>
<evidence type="ECO:0000313" key="8">
    <source>
        <dbReference type="EMBL" id="SMO37171.1"/>
    </source>
</evidence>
<dbReference type="InterPro" id="IPR017896">
    <property type="entry name" value="4Fe4S_Fe-S-bd"/>
</dbReference>
<dbReference type="InterPro" id="IPR010226">
    <property type="entry name" value="NADH_quinone_OxRdtase_chainI"/>
</dbReference>
<dbReference type="PANTHER" id="PTHR10849">
    <property type="entry name" value="NADH DEHYDROGENASE UBIQUINONE IRON-SULFUR PROTEIN 8, MITOCHONDRIAL"/>
    <property type="match status" value="1"/>
</dbReference>
<reference evidence="8 9" key="1">
    <citation type="submission" date="2017-05" db="EMBL/GenBank/DDBJ databases">
        <authorList>
            <person name="Varghese N."/>
            <person name="Submissions S."/>
        </authorList>
    </citation>
    <scope>NUCLEOTIDE SEQUENCE [LARGE SCALE GENOMIC DNA]</scope>
    <source>
        <strain evidence="8 9">DSM 21985</strain>
    </source>
</reference>
<keyword evidence="6" id="KW-0472">Membrane</keyword>
<feature type="binding site" evidence="6">
    <location>
        <position position="80"/>
    </location>
    <ligand>
        <name>[4Fe-4S] cluster</name>
        <dbReference type="ChEBI" id="CHEBI:49883"/>
        <label>1</label>
    </ligand>
</feature>
<feature type="binding site" evidence="6">
    <location>
        <position position="90"/>
    </location>
    <ligand>
        <name>[4Fe-4S] cluster</name>
        <dbReference type="ChEBI" id="CHEBI:49883"/>
        <label>2</label>
    </ligand>
</feature>
<keyword evidence="6" id="KW-1003">Cell membrane</keyword>
<feature type="binding site" evidence="6">
    <location>
        <position position="120"/>
    </location>
    <ligand>
        <name>[4Fe-4S] cluster</name>
        <dbReference type="ChEBI" id="CHEBI:49883"/>
        <label>2</label>
    </ligand>
</feature>
<feature type="binding site" evidence="6">
    <location>
        <position position="123"/>
    </location>
    <ligand>
        <name>[4Fe-4S] cluster</name>
        <dbReference type="ChEBI" id="CHEBI:49883"/>
        <label>2</label>
    </ligand>
</feature>
<comment type="cofactor">
    <cofactor evidence="6">
        <name>[4Fe-4S] cluster</name>
        <dbReference type="ChEBI" id="CHEBI:49883"/>
    </cofactor>
    <text evidence="6">Binds 2 [4Fe-4S] clusters per subunit.</text>
</comment>
<dbReference type="GO" id="GO:0009060">
    <property type="term" value="P:aerobic respiration"/>
    <property type="evidence" value="ECO:0007669"/>
    <property type="project" value="TreeGrafter"/>
</dbReference>
<dbReference type="GO" id="GO:0005886">
    <property type="term" value="C:plasma membrane"/>
    <property type="evidence" value="ECO:0007669"/>
    <property type="project" value="UniProtKB-SubCell"/>
</dbReference>
<dbReference type="RefSeq" id="WP_142452829.1">
    <property type="nucleotide sequence ID" value="NZ_FXTP01000001.1"/>
</dbReference>
<dbReference type="OrthoDB" id="9808559at2"/>
<comment type="subcellular location">
    <subcellularLocation>
        <location evidence="6">Cell membrane</location>
        <topology evidence="6">Peripheral membrane protein</topology>
    </subcellularLocation>
</comment>
<dbReference type="GO" id="GO:0050136">
    <property type="term" value="F:NADH dehydrogenase (quinone) (non-electrogenic) activity"/>
    <property type="evidence" value="ECO:0007669"/>
    <property type="project" value="UniProtKB-UniRule"/>
</dbReference>
<evidence type="ECO:0000256" key="3">
    <source>
        <dbReference type="ARBA" id="ARBA00022737"/>
    </source>
</evidence>
<keyword evidence="5 6" id="KW-0411">Iron-sulfur</keyword>
<evidence type="ECO:0000313" key="9">
    <source>
        <dbReference type="Proteomes" id="UP000317557"/>
    </source>
</evidence>
<dbReference type="GO" id="GO:0051539">
    <property type="term" value="F:4 iron, 4 sulfur cluster binding"/>
    <property type="evidence" value="ECO:0007669"/>
    <property type="project" value="UniProtKB-KW"/>
</dbReference>
<comment type="catalytic activity">
    <reaction evidence="6">
        <text>a quinone + NADH + 5 H(+)(in) = a quinol + NAD(+) + 4 H(+)(out)</text>
        <dbReference type="Rhea" id="RHEA:57888"/>
        <dbReference type="ChEBI" id="CHEBI:15378"/>
        <dbReference type="ChEBI" id="CHEBI:24646"/>
        <dbReference type="ChEBI" id="CHEBI:57540"/>
        <dbReference type="ChEBI" id="CHEBI:57945"/>
        <dbReference type="ChEBI" id="CHEBI:132124"/>
    </reaction>
</comment>
<keyword evidence="3" id="KW-0677">Repeat</keyword>
<keyword evidence="6" id="KW-0874">Quinone</keyword>
<dbReference type="EMBL" id="FXTP01000001">
    <property type="protein sequence ID" value="SMO37171.1"/>
    <property type="molecule type" value="Genomic_DNA"/>
</dbReference>
<dbReference type="Gene3D" id="3.30.70.3270">
    <property type="match status" value="1"/>
</dbReference>
<comment type="subunit">
    <text evidence="6">NDH-1 is composed of 14 different subunits. Subunits NuoA, H, J, K, L, M, N constitute the membrane sector of the complex.</text>
</comment>
<evidence type="ECO:0000256" key="2">
    <source>
        <dbReference type="ARBA" id="ARBA00022723"/>
    </source>
</evidence>
<sequence length="228" mass="26969">MAKNLEQPTVNAVSDNYEKERKLGFLENLYLPEILKGMWYSFKQMFQPTFTMKYPEEKWDPPAIFRGRPVLVEDHGKERCVACGLCARACPPLAISMQAKETDDEKERFPDFFEINMLRCIYCGYCEEVCPEEAIVMSKDYDIVFESREDAVYDKERLLVPKEDVSERLEYLKKYRNRQFGSFWDFQEENNIHSVRDRDREWNTGLSLVDMIERQEKNDATPASSSWS</sequence>